<dbReference type="EMBL" id="MU006566">
    <property type="protein sequence ID" value="KAF2749524.1"/>
    <property type="molecule type" value="Genomic_DNA"/>
</dbReference>
<feature type="compositionally biased region" description="Basic and acidic residues" evidence="1">
    <location>
        <begin position="166"/>
        <end position="178"/>
    </location>
</feature>
<accession>A0A6A6VII7</accession>
<feature type="compositionally biased region" description="Low complexity" evidence="1">
    <location>
        <begin position="1"/>
        <end position="13"/>
    </location>
</feature>
<keyword evidence="3" id="KW-1185">Reference proteome</keyword>
<organism evidence="2 3">
    <name type="scientific">Sporormia fimetaria CBS 119925</name>
    <dbReference type="NCBI Taxonomy" id="1340428"/>
    <lineage>
        <taxon>Eukaryota</taxon>
        <taxon>Fungi</taxon>
        <taxon>Dikarya</taxon>
        <taxon>Ascomycota</taxon>
        <taxon>Pezizomycotina</taxon>
        <taxon>Dothideomycetes</taxon>
        <taxon>Pleosporomycetidae</taxon>
        <taxon>Pleosporales</taxon>
        <taxon>Sporormiaceae</taxon>
        <taxon>Sporormia</taxon>
    </lineage>
</organism>
<feature type="compositionally biased region" description="Low complexity" evidence="1">
    <location>
        <begin position="186"/>
        <end position="198"/>
    </location>
</feature>
<evidence type="ECO:0000313" key="3">
    <source>
        <dbReference type="Proteomes" id="UP000799440"/>
    </source>
</evidence>
<feature type="compositionally biased region" description="Basic and acidic residues" evidence="1">
    <location>
        <begin position="919"/>
        <end position="930"/>
    </location>
</feature>
<reference evidence="2" key="1">
    <citation type="journal article" date="2020" name="Stud. Mycol.">
        <title>101 Dothideomycetes genomes: a test case for predicting lifestyles and emergence of pathogens.</title>
        <authorList>
            <person name="Haridas S."/>
            <person name="Albert R."/>
            <person name="Binder M."/>
            <person name="Bloem J."/>
            <person name="Labutti K."/>
            <person name="Salamov A."/>
            <person name="Andreopoulos B."/>
            <person name="Baker S."/>
            <person name="Barry K."/>
            <person name="Bills G."/>
            <person name="Bluhm B."/>
            <person name="Cannon C."/>
            <person name="Castanera R."/>
            <person name="Culley D."/>
            <person name="Daum C."/>
            <person name="Ezra D."/>
            <person name="Gonzalez J."/>
            <person name="Henrissat B."/>
            <person name="Kuo A."/>
            <person name="Liang C."/>
            <person name="Lipzen A."/>
            <person name="Lutzoni F."/>
            <person name="Magnuson J."/>
            <person name="Mondo S."/>
            <person name="Nolan M."/>
            <person name="Ohm R."/>
            <person name="Pangilinan J."/>
            <person name="Park H.-J."/>
            <person name="Ramirez L."/>
            <person name="Alfaro M."/>
            <person name="Sun H."/>
            <person name="Tritt A."/>
            <person name="Yoshinaga Y."/>
            <person name="Zwiers L.-H."/>
            <person name="Turgeon B."/>
            <person name="Goodwin S."/>
            <person name="Spatafora J."/>
            <person name="Crous P."/>
            <person name="Grigoriev I."/>
        </authorList>
    </citation>
    <scope>NUCLEOTIDE SEQUENCE</scope>
    <source>
        <strain evidence="2">CBS 119925</strain>
    </source>
</reference>
<sequence>MAAPSAPVSQPAPLQDTSETPTPAVPLHHPIPDLQSLQGAYIHNVERLEDRAERMSEAGSDLGQEIRKIQLGLRQSESRSSLHSAGPVPEDSAKPSAARSRNASTSSYANSIRDVNTAARYGMYSSGGYVTSPAGSLRSGGSFSAQVPSSRQRSGSRASRLGQVVHLEEGEMDVRGQDDAPGSPWSHASGHLSHHSVSSLNQPYGPIDQSTYDQMQQAAYAQMQQDQYAQMQQGQYAQMQQDAYAQMQQATYEQMMEEAFSGQQGIGWDYPAPDGTYNQPYDDTIPDQLPLPDRPLTAASYATADQVRLWQDFDGAHAPDAVPEGVPTQFSPNGSRNSSLLRAPAGPSVKVMPPPDEGMVFYPAPVPQMLNLPKRLSKVPAANVQARRRTQLLESMQAENRRSAPMLSATEPGLTKLNRKSRQNLAKLPPQLRASAYFDQVAPTQQFDVRGESAQDTLESILDASTHAPVSAFTDHPIVGHVGSEVYGREKDTHRVSKAVPKAVDLDKVDARKSKSSLNLLDTRRNSSGDLLNKLKKRNSSADLNMLTVKATESRVSLGDELDEPDADARGPEHLSDRTPTRRSLDGDDASHADEEAGEDQPPVGYDEEPIFMGAPTTLLAELQKRKVQQKSRNLTAMDSSRHGYQVTLLELDAVAEVEKKKRTKQKINLAWEAPPDAGPEDDDSEDEVPLAVLFPGHEGLVHAKDNKRATVAPQSQWDRPLGLLAQKELYDNEPLSRRRTRLIETNAGKRKTQPPGVSLSQPDLTLPQPVEAHTGSDEEGEEETLAQRLRRLKEEKALDDALGPDVRKSTISGDFAAEMMSQFGVADEDKPKPAATPDNEEEETLGQRRARLKADALARGDANPMGTRPPLRGSVSLANILSQHPIDTTNAARKITDDALVSSLPPGSLLAQNAMAKSRRDAERAEVNHRVSSYGSLTQPPVASADRLAGSPAKSSGLRAPSVMFNSRNSMTPASMPTLNPRDSYFPQANMPVQMPMGMGMNMNMPQTTPFVYPGSNMMPPQQMGNMGMMGMPMNGMAGPYGQMGGMRQSSMMTLPTMGNMSMSMGMGMGMGLQSNMMMMEPPMDPKQRASIDRWRNGVMH</sequence>
<feature type="region of interest" description="Disordered" evidence="1">
    <location>
        <begin position="826"/>
        <end position="849"/>
    </location>
</feature>
<feature type="compositionally biased region" description="Polar residues" evidence="1">
    <location>
        <begin position="931"/>
        <end position="942"/>
    </location>
</feature>
<feature type="compositionally biased region" description="Low complexity" evidence="1">
    <location>
        <begin position="96"/>
        <end position="108"/>
    </location>
</feature>
<protein>
    <submittedName>
        <fullName evidence="2">Uncharacterized protein</fullName>
    </submittedName>
</protein>
<feature type="region of interest" description="Disordered" evidence="1">
    <location>
        <begin position="135"/>
        <end position="198"/>
    </location>
</feature>
<evidence type="ECO:0000313" key="2">
    <source>
        <dbReference type="EMBL" id="KAF2749524.1"/>
    </source>
</evidence>
<name>A0A6A6VII7_9PLEO</name>
<evidence type="ECO:0000256" key="1">
    <source>
        <dbReference type="SAM" id="MobiDB-lite"/>
    </source>
</evidence>
<proteinExistence type="predicted"/>
<feature type="compositionally biased region" description="Polar residues" evidence="1">
    <location>
        <begin position="965"/>
        <end position="979"/>
    </location>
</feature>
<gene>
    <name evidence="2" type="ORF">M011DRAFT_465964</name>
</gene>
<feature type="region of interest" description="Disordered" evidence="1">
    <location>
        <begin position="554"/>
        <end position="611"/>
    </location>
</feature>
<feature type="compositionally biased region" description="Basic and acidic residues" evidence="1">
    <location>
        <begin position="567"/>
        <end position="595"/>
    </location>
</feature>
<feature type="region of interest" description="Disordered" evidence="1">
    <location>
        <begin position="913"/>
        <end position="981"/>
    </location>
</feature>
<feature type="compositionally biased region" description="Polar residues" evidence="1">
    <location>
        <begin position="73"/>
        <end position="83"/>
    </location>
</feature>
<feature type="region of interest" description="Disordered" evidence="1">
    <location>
        <begin position="52"/>
        <end position="108"/>
    </location>
</feature>
<feature type="compositionally biased region" description="Polar residues" evidence="1">
    <location>
        <begin position="139"/>
        <end position="148"/>
    </location>
</feature>
<feature type="compositionally biased region" description="Low complexity" evidence="1">
    <location>
        <begin position="149"/>
        <end position="160"/>
    </location>
</feature>
<dbReference type="Proteomes" id="UP000799440">
    <property type="component" value="Unassembled WGS sequence"/>
</dbReference>
<feature type="region of interest" description="Disordered" evidence="1">
    <location>
        <begin position="319"/>
        <end position="348"/>
    </location>
</feature>
<feature type="region of interest" description="Disordered" evidence="1">
    <location>
        <begin position="741"/>
        <end position="785"/>
    </location>
</feature>
<dbReference type="OrthoDB" id="5288142at2759"/>
<dbReference type="AlphaFoldDB" id="A0A6A6VII7"/>
<feature type="compositionally biased region" description="Polar residues" evidence="1">
    <location>
        <begin position="328"/>
        <end position="340"/>
    </location>
</feature>
<feature type="region of interest" description="Disordered" evidence="1">
    <location>
        <begin position="1"/>
        <end position="32"/>
    </location>
</feature>